<name>A0ABQ9E1A5_9PASS</name>
<evidence type="ECO:0000313" key="3">
    <source>
        <dbReference type="Proteomes" id="UP001145742"/>
    </source>
</evidence>
<keyword evidence="3" id="KW-1185">Reference proteome</keyword>
<proteinExistence type="predicted"/>
<feature type="region of interest" description="Disordered" evidence="1">
    <location>
        <begin position="1"/>
        <end position="22"/>
    </location>
</feature>
<organism evidence="2 3">
    <name type="scientific">Willisornis vidua</name>
    <name type="common">Xingu scale-backed antbird</name>
    <dbReference type="NCBI Taxonomy" id="1566151"/>
    <lineage>
        <taxon>Eukaryota</taxon>
        <taxon>Metazoa</taxon>
        <taxon>Chordata</taxon>
        <taxon>Craniata</taxon>
        <taxon>Vertebrata</taxon>
        <taxon>Euteleostomi</taxon>
        <taxon>Archelosauria</taxon>
        <taxon>Archosauria</taxon>
        <taxon>Dinosauria</taxon>
        <taxon>Saurischia</taxon>
        <taxon>Theropoda</taxon>
        <taxon>Coelurosauria</taxon>
        <taxon>Aves</taxon>
        <taxon>Neognathae</taxon>
        <taxon>Neoaves</taxon>
        <taxon>Telluraves</taxon>
        <taxon>Australaves</taxon>
        <taxon>Passeriformes</taxon>
        <taxon>Thamnophilidae</taxon>
        <taxon>Willisornis</taxon>
    </lineage>
</organism>
<evidence type="ECO:0000313" key="2">
    <source>
        <dbReference type="EMBL" id="KAJ7428719.1"/>
    </source>
</evidence>
<dbReference type="EMBL" id="WHWB01018764">
    <property type="protein sequence ID" value="KAJ7428719.1"/>
    <property type="molecule type" value="Genomic_DNA"/>
</dbReference>
<protein>
    <submittedName>
        <fullName evidence="2">Uncharacterized protein</fullName>
    </submittedName>
</protein>
<sequence length="121" mass="13710">MTSSPTQPPQDPTLVPGHPRPAWWPRVLQDPPDRKVTSLKSIHSAAKKNRHWMKRAWRPPKGTVTKRALRSLMAPARLWVATVSSQAVAKVLLKRHSTSLKILTPLVCMLLQWTWRGRGEG</sequence>
<dbReference type="Proteomes" id="UP001145742">
    <property type="component" value="Unassembled WGS sequence"/>
</dbReference>
<feature type="compositionally biased region" description="Pro residues" evidence="1">
    <location>
        <begin position="1"/>
        <end position="11"/>
    </location>
</feature>
<accession>A0ABQ9E1A5</accession>
<comment type="caution">
    <text evidence="2">The sequence shown here is derived from an EMBL/GenBank/DDBJ whole genome shotgun (WGS) entry which is preliminary data.</text>
</comment>
<evidence type="ECO:0000256" key="1">
    <source>
        <dbReference type="SAM" id="MobiDB-lite"/>
    </source>
</evidence>
<reference evidence="2" key="1">
    <citation type="submission" date="2019-10" db="EMBL/GenBank/DDBJ databases">
        <authorList>
            <person name="Soares A.E.R."/>
            <person name="Aleixo A."/>
            <person name="Schneider P."/>
            <person name="Miyaki C.Y."/>
            <person name="Schneider M.P."/>
            <person name="Mello C."/>
            <person name="Vasconcelos A.T.R."/>
        </authorList>
    </citation>
    <scope>NUCLEOTIDE SEQUENCE</scope>
    <source>
        <tissue evidence="2">Muscle</tissue>
    </source>
</reference>
<gene>
    <name evidence="2" type="ORF">WISP_00915</name>
</gene>